<name>A0A9Q5GT17_9BACT</name>
<dbReference type="NCBIfam" id="TIGR02985">
    <property type="entry name" value="Sig70_bacteroi1"/>
    <property type="match status" value="1"/>
</dbReference>
<dbReference type="Pfam" id="PF04542">
    <property type="entry name" value="Sigma70_r2"/>
    <property type="match status" value="1"/>
</dbReference>
<keyword evidence="2" id="KW-0805">Transcription regulation</keyword>
<evidence type="ECO:0000259" key="6">
    <source>
        <dbReference type="Pfam" id="PF08281"/>
    </source>
</evidence>
<protein>
    <submittedName>
        <fullName evidence="7">RNA polymerase sigma-70 factor</fullName>
    </submittedName>
</protein>
<dbReference type="GO" id="GO:0003677">
    <property type="term" value="F:DNA binding"/>
    <property type="evidence" value="ECO:0007669"/>
    <property type="project" value="InterPro"/>
</dbReference>
<dbReference type="InterPro" id="IPR013249">
    <property type="entry name" value="RNA_pol_sigma70_r4_t2"/>
</dbReference>
<dbReference type="InterPro" id="IPR007627">
    <property type="entry name" value="RNA_pol_sigma70_r2"/>
</dbReference>
<dbReference type="Gene3D" id="1.10.1740.10">
    <property type="match status" value="1"/>
</dbReference>
<evidence type="ECO:0000256" key="1">
    <source>
        <dbReference type="ARBA" id="ARBA00010641"/>
    </source>
</evidence>
<dbReference type="InterPro" id="IPR039425">
    <property type="entry name" value="RNA_pol_sigma-70-like"/>
</dbReference>
<proteinExistence type="inferred from homology"/>
<dbReference type="AlphaFoldDB" id="A0A9Q5GT17"/>
<dbReference type="PANTHER" id="PTHR43133:SF46">
    <property type="entry name" value="RNA POLYMERASE SIGMA-70 FACTOR ECF SUBFAMILY"/>
    <property type="match status" value="1"/>
</dbReference>
<dbReference type="InterPro" id="IPR036388">
    <property type="entry name" value="WH-like_DNA-bd_sf"/>
</dbReference>
<feature type="domain" description="RNA polymerase sigma factor 70 region 4 type 2" evidence="6">
    <location>
        <begin position="121"/>
        <end position="173"/>
    </location>
</feature>
<evidence type="ECO:0000256" key="3">
    <source>
        <dbReference type="ARBA" id="ARBA00023082"/>
    </source>
</evidence>
<dbReference type="Gene3D" id="1.10.10.10">
    <property type="entry name" value="Winged helix-like DNA-binding domain superfamily/Winged helix DNA-binding domain"/>
    <property type="match status" value="1"/>
</dbReference>
<accession>A0A9Q5GT17</accession>
<keyword evidence="8" id="KW-1185">Reference proteome</keyword>
<keyword evidence="4" id="KW-0804">Transcription</keyword>
<dbReference type="RefSeq" id="WP_127044093.1">
    <property type="nucleotide sequence ID" value="NZ_JAABOK010000030.1"/>
</dbReference>
<reference evidence="7" key="1">
    <citation type="submission" date="2020-05" db="EMBL/GenBank/DDBJ databases">
        <title>Chitinophaga laudate sp. nov., isolated from a tropical peat swamp.</title>
        <authorList>
            <person name="Goh C.B.S."/>
            <person name="Lee M.S."/>
            <person name="Parimannan S."/>
            <person name="Pasbakhsh P."/>
            <person name="Yule C.M."/>
            <person name="Rajandas H."/>
            <person name="Loke S."/>
            <person name="Croft L."/>
            <person name="Tan J.B.L."/>
        </authorList>
    </citation>
    <scope>NUCLEOTIDE SEQUENCE</scope>
    <source>
        <strain evidence="7">Mgbs1</strain>
    </source>
</reference>
<evidence type="ECO:0000256" key="4">
    <source>
        <dbReference type="ARBA" id="ARBA00023163"/>
    </source>
</evidence>
<dbReference type="InterPro" id="IPR013324">
    <property type="entry name" value="RNA_pol_sigma_r3/r4-like"/>
</dbReference>
<dbReference type="SUPFAM" id="SSF88946">
    <property type="entry name" value="Sigma2 domain of RNA polymerase sigma factors"/>
    <property type="match status" value="1"/>
</dbReference>
<feature type="domain" description="RNA polymerase sigma-70 region 2" evidence="5">
    <location>
        <begin position="25"/>
        <end position="89"/>
    </location>
</feature>
<evidence type="ECO:0000313" key="8">
    <source>
        <dbReference type="Proteomes" id="UP000281028"/>
    </source>
</evidence>
<dbReference type="InterPro" id="IPR014327">
    <property type="entry name" value="RNA_pol_sigma70_bacteroid"/>
</dbReference>
<dbReference type="PANTHER" id="PTHR43133">
    <property type="entry name" value="RNA POLYMERASE ECF-TYPE SIGMA FACTO"/>
    <property type="match status" value="1"/>
</dbReference>
<sequence length="197" mass="23335">MQGMTDKELVELVYSQPLEAFRLIYDKYWEPLFNIAFKRLQDKEEARDVVQEVFVTVWDQRDQLQPRESLLPYLQVMLRNRILNLYARNEVKLRYIVEMQWQSAFADNNVSRRLTLKELEQIIQTAIAQLPPRMQEIFLLNREELMSPSEIAAHLSLSVQTVKNQLHRATEKLKENICENADPTLLVVILPLLREIL</sequence>
<evidence type="ECO:0000259" key="5">
    <source>
        <dbReference type="Pfam" id="PF04542"/>
    </source>
</evidence>
<gene>
    <name evidence="7" type="ORF">ECE50_014200</name>
</gene>
<dbReference type="EMBL" id="RIAR02000001">
    <property type="protein sequence ID" value="NSL87996.1"/>
    <property type="molecule type" value="Genomic_DNA"/>
</dbReference>
<dbReference type="GO" id="GO:0016987">
    <property type="term" value="F:sigma factor activity"/>
    <property type="evidence" value="ECO:0007669"/>
    <property type="project" value="UniProtKB-KW"/>
</dbReference>
<dbReference type="Proteomes" id="UP000281028">
    <property type="component" value="Unassembled WGS sequence"/>
</dbReference>
<dbReference type="CDD" id="cd06171">
    <property type="entry name" value="Sigma70_r4"/>
    <property type="match status" value="1"/>
</dbReference>
<organism evidence="7 8">
    <name type="scientific">Chitinophaga solisilvae</name>
    <dbReference type="NCBI Taxonomy" id="1233460"/>
    <lineage>
        <taxon>Bacteria</taxon>
        <taxon>Pseudomonadati</taxon>
        <taxon>Bacteroidota</taxon>
        <taxon>Chitinophagia</taxon>
        <taxon>Chitinophagales</taxon>
        <taxon>Chitinophagaceae</taxon>
        <taxon>Chitinophaga</taxon>
    </lineage>
</organism>
<evidence type="ECO:0000313" key="7">
    <source>
        <dbReference type="EMBL" id="NSL87996.1"/>
    </source>
</evidence>
<dbReference type="SUPFAM" id="SSF88659">
    <property type="entry name" value="Sigma3 and sigma4 domains of RNA polymerase sigma factors"/>
    <property type="match status" value="1"/>
</dbReference>
<comment type="caution">
    <text evidence="7">The sequence shown here is derived from an EMBL/GenBank/DDBJ whole genome shotgun (WGS) entry which is preliminary data.</text>
</comment>
<keyword evidence="3" id="KW-0731">Sigma factor</keyword>
<dbReference type="Pfam" id="PF08281">
    <property type="entry name" value="Sigma70_r4_2"/>
    <property type="match status" value="1"/>
</dbReference>
<dbReference type="GO" id="GO:0006352">
    <property type="term" value="P:DNA-templated transcription initiation"/>
    <property type="evidence" value="ECO:0007669"/>
    <property type="project" value="InterPro"/>
</dbReference>
<dbReference type="InterPro" id="IPR014284">
    <property type="entry name" value="RNA_pol_sigma-70_dom"/>
</dbReference>
<dbReference type="NCBIfam" id="TIGR02937">
    <property type="entry name" value="sigma70-ECF"/>
    <property type="match status" value="1"/>
</dbReference>
<dbReference type="InterPro" id="IPR013325">
    <property type="entry name" value="RNA_pol_sigma_r2"/>
</dbReference>
<comment type="similarity">
    <text evidence="1">Belongs to the sigma-70 factor family. ECF subfamily.</text>
</comment>
<evidence type="ECO:0000256" key="2">
    <source>
        <dbReference type="ARBA" id="ARBA00023015"/>
    </source>
</evidence>